<sequence length="693" mass="74200">MTESKTPQVVRLGKQDGVGIIVIDNPPINAGSLQVRLGLLKAIQAVDSDPSLSGGILIGASKMFMAGSDIREFGAQLEDPQLPSVIAAIEKSAKPFVAAIAGAALGGGYELALACDGRIASVEAVVGLPETTLGLIPGAGGTQRLPRLVGREKAIEFICAGSRLGAEQALKFGMIDAVAQGDLLTEALKLLSRFGSNKRRVTSIEVPDSDPVALQNAKTEALKGGRNRPHIHAAISAIDHCGRLSVTEGLVAERAQFQKLRMGREAAALRHLFFAERRALRVPELAATMARPIRVVAVIGGGTMGAGIAAAMLSSGKSVSILENTAEAVKAARDRVRKIFQWRLDRGRLRAEELEHLMCQLDVTTLKDPIGKADAVIEAVFEDVRVKRQIFALLGEVARPDAILLTNTSYLSVAEIAASSGRPQSVAGMHFFSPAEKMRLVEIVRHSETSPEVLASAYSLAIAAGKLPVLSNDSFGFIGNRIYASYRRQCEYMLEEGALPQQVDKALEEFGFAMGPFAVADMSGLDIAWRMRQATAAGRDPMARYARIPDLLCEMGRFGRKTGAGYYRYTEAAGPGQVDQAITDLVTRTSSEAGRVRRLFSPSEIVARALAAMASEAALVISEGVTNSRSDVDLVLTNGYGFPKHEGGIVFWARNQPKAELEAAFSRLIETQGPHYQVGPISALSHEDDRKSH</sequence>
<keyword evidence="8" id="KW-0576">Peroxisome</keyword>
<dbReference type="InterPro" id="IPR008927">
    <property type="entry name" value="6-PGluconate_DH-like_C_sf"/>
</dbReference>
<keyword evidence="16" id="KW-1185">Reference proteome</keyword>
<organism evidence="15 16">
    <name type="scientific">Mesorhizobium robiniae</name>
    <dbReference type="NCBI Taxonomy" id="559315"/>
    <lineage>
        <taxon>Bacteria</taxon>
        <taxon>Pseudomonadati</taxon>
        <taxon>Pseudomonadota</taxon>
        <taxon>Alphaproteobacteria</taxon>
        <taxon>Hyphomicrobiales</taxon>
        <taxon>Phyllobacteriaceae</taxon>
        <taxon>Mesorhizobium</taxon>
    </lineage>
</organism>
<keyword evidence="4" id="KW-0442">Lipid degradation</keyword>
<name>A0ABV2GZU9_9HYPH</name>
<dbReference type="InterPro" id="IPR029045">
    <property type="entry name" value="ClpP/crotonase-like_dom_sf"/>
</dbReference>
<keyword evidence="10" id="KW-0456">Lyase</keyword>
<dbReference type="Proteomes" id="UP001549204">
    <property type="component" value="Unassembled WGS sequence"/>
</dbReference>
<comment type="subcellular location">
    <subcellularLocation>
        <location evidence="1">Peroxisome</location>
    </subcellularLocation>
</comment>
<dbReference type="SUPFAM" id="SSF52096">
    <property type="entry name" value="ClpP/crotonase"/>
    <property type="match status" value="1"/>
</dbReference>
<evidence type="ECO:0000256" key="8">
    <source>
        <dbReference type="ARBA" id="ARBA00023140"/>
    </source>
</evidence>
<dbReference type="SUPFAM" id="SSF51735">
    <property type="entry name" value="NAD(P)-binding Rossmann-fold domains"/>
    <property type="match status" value="1"/>
</dbReference>
<keyword evidence="5 15" id="KW-0560">Oxidoreductase</keyword>
<evidence type="ECO:0000256" key="7">
    <source>
        <dbReference type="ARBA" id="ARBA00023098"/>
    </source>
</evidence>
<dbReference type="InterPro" id="IPR036291">
    <property type="entry name" value="NAD(P)-bd_dom_sf"/>
</dbReference>
<dbReference type="InterPro" id="IPR006176">
    <property type="entry name" value="3-OHacyl-CoA_DH_NAD-bd"/>
</dbReference>
<protein>
    <submittedName>
        <fullName evidence="15">3-hydroxyacyl-CoA dehydrogenase</fullName>
        <ecNumber evidence="15">1.1.1.35</ecNumber>
    </submittedName>
</protein>
<dbReference type="RefSeq" id="WP_263807215.1">
    <property type="nucleotide sequence ID" value="NZ_JBEPMC010000024.1"/>
</dbReference>
<comment type="caution">
    <text evidence="15">The sequence shown here is derived from an EMBL/GenBank/DDBJ whole genome shotgun (WGS) entry which is preliminary data.</text>
</comment>
<evidence type="ECO:0000259" key="13">
    <source>
        <dbReference type="Pfam" id="PF00725"/>
    </source>
</evidence>
<evidence type="ECO:0000256" key="11">
    <source>
        <dbReference type="ARBA" id="ARBA00023268"/>
    </source>
</evidence>
<dbReference type="SUPFAM" id="SSF48179">
    <property type="entry name" value="6-phosphogluconate dehydrogenase C-terminal domain-like"/>
    <property type="match status" value="2"/>
</dbReference>
<keyword evidence="3" id="KW-0276">Fatty acid metabolism</keyword>
<dbReference type="Pfam" id="PF00378">
    <property type="entry name" value="ECH_1"/>
    <property type="match status" value="1"/>
</dbReference>
<dbReference type="Gene3D" id="3.90.226.10">
    <property type="entry name" value="2-enoyl-CoA Hydratase, Chain A, domain 1"/>
    <property type="match status" value="1"/>
</dbReference>
<dbReference type="GO" id="GO:0003857">
    <property type="term" value="F:(3S)-3-hydroxyacyl-CoA dehydrogenase (NAD+) activity"/>
    <property type="evidence" value="ECO:0007669"/>
    <property type="project" value="UniProtKB-EC"/>
</dbReference>
<dbReference type="InterPro" id="IPR001753">
    <property type="entry name" value="Enoyl-CoA_hydra/iso"/>
</dbReference>
<dbReference type="Pfam" id="PF02737">
    <property type="entry name" value="3HCDH_N"/>
    <property type="match status" value="1"/>
</dbReference>
<evidence type="ECO:0000256" key="6">
    <source>
        <dbReference type="ARBA" id="ARBA00023027"/>
    </source>
</evidence>
<keyword evidence="11" id="KW-0511">Multifunctional enzyme</keyword>
<keyword evidence="6" id="KW-0520">NAD</keyword>
<evidence type="ECO:0000256" key="2">
    <source>
        <dbReference type="ARBA" id="ARBA00005005"/>
    </source>
</evidence>
<evidence type="ECO:0000256" key="12">
    <source>
        <dbReference type="ARBA" id="ARBA00049556"/>
    </source>
</evidence>
<evidence type="ECO:0000313" key="15">
    <source>
        <dbReference type="EMBL" id="MET3583811.1"/>
    </source>
</evidence>
<dbReference type="EC" id="1.1.1.35" evidence="15"/>
<evidence type="ECO:0000256" key="9">
    <source>
        <dbReference type="ARBA" id="ARBA00023235"/>
    </source>
</evidence>
<dbReference type="CDD" id="cd06558">
    <property type="entry name" value="crotonase-like"/>
    <property type="match status" value="1"/>
</dbReference>
<dbReference type="Gene3D" id="3.40.50.720">
    <property type="entry name" value="NAD(P)-binding Rossmann-like Domain"/>
    <property type="match status" value="1"/>
</dbReference>
<keyword evidence="9" id="KW-0413">Isomerase</keyword>
<comment type="catalytic activity">
    <reaction evidence="12">
        <text>a (3S)-3-hydroxyacyl-CoA + NAD(+) = a 3-oxoacyl-CoA + NADH + H(+)</text>
        <dbReference type="Rhea" id="RHEA:22432"/>
        <dbReference type="ChEBI" id="CHEBI:15378"/>
        <dbReference type="ChEBI" id="CHEBI:57318"/>
        <dbReference type="ChEBI" id="CHEBI:57540"/>
        <dbReference type="ChEBI" id="CHEBI:57945"/>
        <dbReference type="ChEBI" id="CHEBI:90726"/>
        <dbReference type="EC" id="1.1.1.35"/>
    </reaction>
</comment>
<evidence type="ECO:0000256" key="1">
    <source>
        <dbReference type="ARBA" id="ARBA00004275"/>
    </source>
</evidence>
<proteinExistence type="predicted"/>
<evidence type="ECO:0000313" key="16">
    <source>
        <dbReference type="Proteomes" id="UP001549204"/>
    </source>
</evidence>
<keyword evidence="7" id="KW-0443">Lipid metabolism</keyword>
<comment type="pathway">
    <text evidence="2">Lipid metabolism; fatty acid beta-oxidation.</text>
</comment>
<evidence type="ECO:0000256" key="4">
    <source>
        <dbReference type="ARBA" id="ARBA00022963"/>
    </source>
</evidence>
<feature type="domain" description="3-hydroxyacyl-CoA dehydrogenase NAD binding" evidence="14">
    <location>
        <begin position="296"/>
        <end position="473"/>
    </location>
</feature>
<evidence type="ECO:0000256" key="3">
    <source>
        <dbReference type="ARBA" id="ARBA00022832"/>
    </source>
</evidence>
<feature type="domain" description="3-hydroxyacyl-CoA dehydrogenase C-terminal" evidence="13">
    <location>
        <begin position="476"/>
        <end position="569"/>
    </location>
</feature>
<dbReference type="InterPro" id="IPR006108">
    <property type="entry name" value="3HC_DH_C"/>
</dbReference>
<dbReference type="Gene3D" id="1.10.1040.50">
    <property type="match status" value="1"/>
</dbReference>
<evidence type="ECO:0000259" key="14">
    <source>
        <dbReference type="Pfam" id="PF02737"/>
    </source>
</evidence>
<dbReference type="EMBL" id="JBEPMC010000024">
    <property type="protein sequence ID" value="MET3583811.1"/>
    <property type="molecule type" value="Genomic_DNA"/>
</dbReference>
<dbReference type="PANTHER" id="PTHR23309:SF51">
    <property type="entry name" value="3-HYDROXYACYL-COA DEHYDROGENASE-RELATED"/>
    <property type="match status" value="1"/>
</dbReference>
<gene>
    <name evidence="15" type="ORF">ABID19_006877</name>
</gene>
<accession>A0ABV2GZU9</accession>
<reference evidence="15 16" key="1">
    <citation type="submission" date="2024-06" db="EMBL/GenBank/DDBJ databases">
        <title>Genomic Encyclopedia of Type Strains, Phase IV (KMG-IV): sequencing the most valuable type-strain genomes for metagenomic binning, comparative biology and taxonomic classification.</title>
        <authorList>
            <person name="Goeker M."/>
        </authorList>
    </citation>
    <scope>NUCLEOTIDE SEQUENCE [LARGE SCALE GENOMIC DNA]</scope>
    <source>
        <strain evidence="15 16">DSM 100022</strain>
    </source>
</reference>
<dbReference type="PANTHER" id="PTHR23309">
    <property type="entry name" value="3-HYDROXYACYL-COA DEHYROGENASE"/>
    <property type="match status" value="1"/>
</dbReference>
<evidence type="ECO:0000256" key="10">
    <source>
        <dbReference type="ARBA" id="ARBA00023239"/>
    </source>
</evidence>
<dbReference type="Pfam" id="PF00725">
    <property type="entry name" value="3HCDH"/>
    <property type="match status" value="1"/>
</dbReference>
<evidence type="ECO:0000256" key="5">
    <source>
        <dbReference type="ARBA" id="ARBA00023002"/>
    </source>
</evidence>